<keyword evidence="2 6" id="KW-0378">Hydrolase</keyword>
<keyword evidence="9" id="KW-1185">Reference proteome</keyword>
<accession>U1R9P9</accession>
<gene>
    <name evidence="8" type="ORF">HMPREF9244_00949</name>
</gene>
<evidence type="ECO:0000256" key="1">
    <source>
        <dbReference type="ARBA" id="ARBA00009865"/>
    </source>
</evidence>
<evidence type="ECO:0000313" key="9">
    <source>
        <dbReference type="Proteomes" id="UP000016519"/>
    </source>
</evidence>
<reference evidence="8 9" key="1">
    <citation type="submission" date="2013-08" db="EMBL/GenBank/DDBJ databases">
        <authorList>
            <person name="Weinstock G."/>
            <person name="Sodergren E."/>
            <person name="Wylie T."/>
            <person name="Fulton L."/>
            <person name="Fulton R."/>
            <person name="Fronick C."/>
            <person name="O'Laughlin M."/>
            <person name="Godfrey J."/>
            <person name="Miner T."/>
            <person name="Herter B."/>
            <person name="Appelbaum E."/>
            <person name="Cordes M."/>
            <person name="Lek S."/>
            <person name="Wollam A."/>
            <person name="Pepin K.H."/>
            <person name="Palsikar V.B."/>
            <person name="Mitreva M."/>
            <person name="Wilson R.K."/>
        </authorList>
    </citation>
    <scope>NUCLEOTIDE SEQUENCE [LARGE SCALE GENOMIC DNA]</scope>
    <source>
        <strain evidence="8 9">F0580</strain>
    </source>
</reference>
<feature type="site" description="Important for catalytic activity, responsible for pKa modulation of the active site Glu and correct orientation of both the proton donor and substrate" evidence="5">
    <location>
        <position position="129"/>
    </location>
</feature>
<feature type="active site" description="Proton donor" evidence="4">
    <location>
        <position position="189"/>
    </location>
</feature>
<keyword evidence="3 6" id="KW-0326">Glycosidase</keyword>
<dbReference type="EMBL" id="AWSI01000024">
    <property type="protein sequence ID" value="ERH30751.1"/>
    <property type="molecule type" value="Genomic_DNA"/>
</dbReference>
<dbReference type="InterPro" id="IPR041542">
    <property type="entry name" value="GH43_C2"/>
</dbReference>
<proteinExistence type="inferred from homology"/>
<dbReference type="InterPro" id="IPR013320">
    <property type="entry name" value="ConA-like_dom_sf"/>
</dbReference>
<feature type="domain" description="Beta-xylosidase C-terminal Concanavalin A-like" evidence="7">
    <location>
        <begin position="341"/>
        <end position="542"/>
    </location>
</feature>
<dbReference type="Pfam" id="PF17851">
    <property type="entry name" value="GH43_C2"/>
    <property type="match status" value="1"/>
</dbReference>
<protein>
    <submittedName>
        <fullName evidence="8">Glycosyl hydrolase, family 43</fullName>
    </submittedName>
</protein>
<evidence type="ECO:0000256" key="5">
    <source>
        <dbReference type="PIRSR" id="PIRSR606710-2"/>
    </source>
</evidence>
<dbReference type="InterPro" id="IPR006710">
    <property type="entry name" value="Glyco_hydro_43"/>
</dbReference>
<evidence type="ECO:0000256" key="2">
    <source>
        <dbReference type="ARBA" id="ARBA00022801"/>
    </source>
</evidence>
<organism evidence="8 9">
    <name type="scientific">Alloscardovia omnicolens F0580</name>
    <dbReference type="NCBI Taxonomy" id="1321816"/>
    <lineage>
        <taxon>Bacteria</taxon>
        <taxon>Bacillati</taxon>
        <taxon>Actinomycetota</taxon>
        <taxon>Actinomycetes</taxon>
        <taxon>Bifidobacteriales</taxon>
        <taxon>Bifidobacteriaceae</taxon>
        <taxon>Alloscardovia</taxon>
    </lineage>
</organism>
<dbReference type="HOGENOM" id="CLU_016508_2_1_11"/>
<dbReference type="Pfam" id="PF04616">
    <property type="entry name" value="Glyco_hydro_43"/>
    <property type="match status" value="1"/>
</dbReference>
<dbReference type="InterPro" id="IPR051795">
    <property type="entry name" value="Glycosyl_Hydrlase_43"/>
</dbReference>
<dbReference type="SUPFAM" id="SSF75005">
    <property type="entry name" value="Arabinanase/levansucrase/invertase"/>
    <property type="match status" value="1"/>
</dbReference>
<evidence type="ECO:0000256" key="6">
    <source>
        <dbReference type="RuleBase" id="RU361187"/>
    </source>
</evidence>
<name>U1R9P9_9BIFI</name>
<comment type="caution">
    <text evidence="8">The sequence shown here is derived from an EMBL/GenBank/DDBJ whole genome shotgun (WGS) entry which is preliminary data.</text>
</comment>
<dbReference type="PATRIC" id="fig|1321816.3.peg.840"/>
<feature type="active site" description="Proton acceptor" evidence="4">
    <location>
        <position position="16"/>
    </location>
</feature>
<evidence type="ECO:0000256" key="3">
    <source>
        <dbReference type="ARBA" id="ARBA00023295"/>
    </source>
</evidence>
<evidence type="ECO:0000313" key="8">
    <source>
        <dbReference type="EMBL" id="ERH30751.1"/>
    </source>
</evidence>
<dbReference type="STRING" id="419015.HMPREF3214_00591"/>
<dbReference type="GO" id="GO:0004553">
    <property type="term" value="F:hydrolase activity, hydrolyzing O-glycosyl compounds"/>
    <property type="evidence" value="ECO:0007669"/>
    <property type="project" value="InterPro"/>
</dbReference>
<evidence type="ECO:0000256" key="4">
    <source>
        <dbReference type="PIRSR" id="PIRSR606710-1"/>
    </source>
</evidence>
<dbReference type="PANTHER" id="PTHR42812:SF12">
    <property type="entry name" value="BETA-XYLOSIDASE-RELATED"/>
    <property type="match status" value="1"/>
</dbReference>
<dbReference type="SUPFAM" id="SSF49899">
    <property type="entry name" value="Concanavalin A-like lectins/glucanases"/>
    <property type="match status" value="1"/>
</dbReference>
<dbReference type="AlphaFoldDB" id="U1R9P9"/>
<sequence length="547" mass="63022">MTMKINNPVLRGFHADPSIIRVEDTYYIANSTFEWFPGVRLHESKDLVHWNLLPSPLTRTSQIDMRSIPSSGGVWAPDLSYADGRFWLIYSNVHIVEGAFKDVANYLVTAEDIRGSWSEPIRLNGVGFDPSLFHDDDGRKYLVQQTWDFREYRHSFDGITLTEFDHERMRLLPDTERTLWQGTETKLVEGPHLYKKDGDYYLFAAEGGTMYTHRESVARSRTLDALSFESMPHNPLISNFDSPTSYLQKQGHGALVDTPSGEWYYASLCARPWHHTIESAYDPRGWCTLGRETSIQKLQWDDDGWPYIVGGQAGCTSVDAPRDAVLNDDDCANEQNNNQHDDFEDNQLHGDWNTLRVPFSDEMGRVGDGVLTLNGQGSLSNLRELSLVARRWQAFNFDASVAIEFSPTRYREMAGLTNYYNDLCWSWAFITWDEKRQCRVIEVAQNDFNTYTSFLQDNAIVVPEDVERVWLRTRVRTQYYTYEYSFNGVDWHNIPVQLDAKILSDDYVNQRYGGFFTGAFVGLACVDLTGYGKQARFTHFDYCELPD</sequence>
<dbReference type="InterPro" id="IPR023296">
    <property type="entry name" value="Glyco_hydro_beta-prop_sf"/>
</dbReference>
<evidence type="ECO:0000259" key="7">
    <source>
        <dbReference type="Pfam" id="PF17851"/>
    </source>
</evidence>
<dbReference type="PANTHER" id="PTHR42812">
    <property type="entry name" value="BETA-XYLOSIDASE"/>
    <property type="match status" value="1"/>
</dbReference>
<dbReference type="Gene3D" id="2.115.10.20">
    <property type="entry name" value="Glycosyl hydrolase domain, family 43"/>
    <property type="match status" value="1"/>
</dbReference>
<dbReference type="Gene3D" id="2.60.120.200">
    <property type="match status" value="1"/>
</dbReference>
<dbReference type="GO" id="GO:0005975">
    <property type="term" value="P:carbohydrate metabolic process"/>
    <property type="evidence" value="ECO:0007669"/>
    <property type="project" value="InterPro"/>
</dbReference>
<dbReference type="CDD" id="cd09000">
    <property type="entry name" value="GH43_SXA-like"/>
    <property type="match status" value="1"/>
</dbReference>
<dbReference type="Proteomes" id="UP000016519">
    <property type="component" value="Unassembled WGS sequence"/>
</dbReference>
<comment type="similarity">
    <text evidence="1 6">Belongs to the glycosyl hydrolase 43 family.</text>
</comment>